<protein>
    <submittedName>
        <fullName evidence="2">Uncharacterized protein</fullName>
    </submittedName>
</protein>
<keyword evidence="1" id="KW-0812">Transmembrane</keyword>
<evidence type="ECO:0000313" key="2">
    <source>
        <dbReference type="EMBL" id="JAH89672.1"/>
    </source>
</evidence>
<sequence length="44" mass="5081">MCMLWETVMYAVKTYKNGIQLIFFLFQQLMVSVPSSVVTSAVLY</sequence>
<keyword evidence="1" id="KW-1133">Transmembrane helix</keyword>
<name>A0A0E9WH21_ANGAN</name>
<dbReference type="AlphaFoldDB" id="A0A0E9WH21"/>
<organism evidence="2">
    <name type="scientific">Anguilla anguilla</name>
    <name type="common">European freshwater eel</name>
    <name type="synonym">Muraena anguilla</name>
    <dbReference type="NCBI Taxonomy" id="7936"/>
    <lineage>
        <taxon>Eukaryota</taxon>
        <taxon>Metazoa</taxon>
        <taxon>Chordata</taxon>
        <taxon>Craniata</taxon>
        <taxon>Vertebrata</taxon>
        <taxon>Euteleostomi</taxon>
        <taxon>Actinopterygii</taxon>
        <taxon>Neopterygii</taxon>
        <taxon>Teleostei</taxon>
        <taxon>Anguilliformes</taxon>
        <taxon>Anguillidae</taxon>
        <taxon>Anguilla</taxon>
    </lineage>
</organism>
<dbReference type="EMBL" id="GBXM01018905">
    <property type="protein sequence ID" value="JAH89672.1"/>
    <property type="molecule type" value="Transcribed_RNA"/>
</dbReference>
<accession>A0A0E9WH21</accession>
<reference evidence="2" key="2">
    <citation type="journal article" date="2015" name="Fish Shellfish Immunol.">
        <title>Early steps in the European eel (Anguilla anguilla)-Vibrio vulnificus interaction in the gills: Role of the RtxA13 toxin.</title>
        <authorList>
            <person name="Callol A."/>
            <person name="Pajuelo D."/>
            <person name="Ebbesson L."/>
            <person name="Teles M."/>
            <person name="MacKenzie S."/>
            <person name="Amaro C."/>
        </authorList>
    </citation>
    <scope>NUCLEOTIDE SEQUENCE</scope>
</reference>
<keyword evidence="1" id="KW-0472">Membrane</keyword>
<proteinExistence type="predicted"/>
<evidence type="ECO:0000256" key="1">
    <source>
        <dbReference type="SAM" id="Phobius"/>
    </source>
</evidence>
<reference evidence="2" key="1">
    <citation type="submission" date="2014-11" db="EMBL/GenBank/DDBJ databases">
        <authorList>
            <person name="Amaro Gonzalez C."/>
        </authorList>
    </citation>
    <scope>NUCLEOTIDE SEQUENCE</scope>
</reference>
<feature type="transmembrane region" description="Helical" evidence="1">
    <location>
        <begin position="21"/>
        <end position="43"/>
    </location>
</feature>